<evidence type="ECO:0000256" key="2">
    <source>
        <dbReference type="SAM" id="Coils"/>
    </source>
</evidence>
<dbReference type="RefSeq" id="WP_097110221.1">
    <property type="nucleotide sequence ID" value="NZ_OBEB01000001.1"/>
</dbReference>
<evidence type="ECO:0000259" key="3">
    <source>
        <dbReference type="PROSITE" id="PS50110"/>
    </source>
</evidence>
<accession>A0A285IDK7</accession>
<dbReference type="Proteomes" id="UP000219353">
    <property type="component" value="Unassembled WGS sequence"/>
</dbReference>
<dbReference type="GO" id="GO:0000160">
    <property type="term" value="P:phosphorelay signal transduction system"/>
    <property type="evidence" value="ECO:0007669"/>
    <property type="project" value="InterPro"/>
</dbReference>
<organism evidence="4 5">
    <name type="scientific">Arsukibacterium tuosuense</name>
    <dbReference type="NCBI Taxonomy" id="1323745"/>
    <lineage>
        <taxon>Bacteria</taxon>
        <taxon>Pseudomonadati</taxon>
        <taxon>Pseudomonadota</taxon>
        <taxon>Gammaproteobacteria</taxon>
        <taxon>Chromatiales</taxon>
        <taxon>Chromatiaceae</taxon>
        <taxon>Arsukibacterium</taxon>
    </lineage>
</organism>
<dbReference type="Gene3D" id="3.40.50.2300">
    <property type="match status" value="1"/>
</dbReference>
<dbReference type="InterPro" id="IPR011990">
    <property type="entry name" value="TPR-like_helical_dom_sf"/>
</dbReference>
<keyword evidence="2" id="KW-0175">Coiled coil</keyword>
<name>A0A285IDK7_9GAMM</name>
<evidence type="ECO:0000313" key="4">
    <source>
        <dbReference type="EMBL" id="SNY46055.1"/>
    </source>
</evidence>
<protein>
    <submittedName>
        <fullName evidence="4">Response regulator receiver domain-containing protein</fullName>
    </submittedName>
</protein>
<dbReference type="InterPro" id="IPR011006">
    <property type="entry name" value="CheY-like_superfamily"/>
</dbReference>
<dbReference type="PROSITE" id="PS50110">
    <property type="entry name" value="RESPONSE_REGULATORY"/>
    <property type="match status" value="1"/>
</dbReference>
<feature type="domain" description="Response regulatory" evidence="3">
    <location>
        <begin position="10"/>
        <end position="129"/>
    </location>
</feature>
<dbReference type="PANTHER" id="PTHR43228">
    <property type="entry name" value="TWO-COMPONENT RESPONSE REGULATOR"/>
    <property type="match status" value="1"/>
</dbReference>
<dbReference type="Gene3D" id="1.25.40.10">
    <property type="entry name" value="Tetratricopeptide repeat domain"/>
    <property type="match status" value="1"/>
</dbReference>
<dbReference type="PANTHER" id="PTHR43228:SF1">
    <property type="entry name" value="TWO-COMPONENT RESPONSE REGULATOR ARR22"/>
    <property type="match status" value="1"/>
</dbReference>
<dbReference type="Pfam" id="PF00072">
    <property type="entry name" value="Response_reg"/>
    <property type="match status" value="1"/>
</dbReference>
<dbReference type="SUPFAM" id="SSF52172">
    <property type="entry name" value="CheY-like"/>
    <property type="match status" value="1"/>
</dbReference>
<sequence length="543" mass="62393">MNTAPRRDERILVIDDQSLAQGFLRFALEQLGYQNIFLAERANVALNLCRDNQFDLIICAHNQQQGKDGFQLYEEIKAKGLQQLSCAIIFISAETDPSLVHSVIELQPDEFLAKPFVIKDLQLRIERVLRRKQQLREVYQALDAKDDQKALAAIDLQLADAQQHKLFPLLLRLKGDVLLSQSDYSIAEKFFSAMLNIQPFSWARMGLVRCHLAQGKEQQAFTELEALLERSESRLFALDLLAELEFKQQHFQQAQQHLLEAAELAPRNMFRQQKLLQLSRINHDYENQYRAARDMVKYARYSMYEQPDLYLTLARASIDFALSVDDEEQSSRLNRQAAVSLSTVQRQYTNGSHGALESQQQVLQARLLYLQDHKDKAQAMLSALQPLQKIDSVEGALDRAKALHEVGLSQASAELFSQISDHCQRQLADPLFNAYIQQEQQERLAMRLGPRELNNNAVTLYKHGNWQEAFDAFKLAYKVMPKNAGIALNLWQTLLTSPRPLCAPSSKQQLLNQCQQLIETSNLKPEQLQRYQQLKQKHLNQHA</sequence>
<dbReference type="SMART" id="SM00028">
    <property type="entry name" value="TPR"/>
    <property type="match status" value="3"/>
</dbReference>
<dbReference type="SMART" id="SM00448">
    <property type="entry name" value="REC"/>
    <property type="match status" value="1"/>
</dbReference>
<reference evidence="5" key="1">
    <citation type="submission" date="2017-09" db="EMBL/GenBank/DDBJ databases">
        <authorList>
            <person name="Varghese N."/>
            <person name="Submissions S."/>
        </authorList>
    </citation>
    <scope>NUCLEOTIDE SEQUENCE [LARGE SCALE GENOMIC DNA]</scope>
    <source>
        <strain evidence="5">CGMCC 1.12461</strain>
    </source>
</reference>
<dbReference type="OrthoDB" id="7298659at2"/>
<feature type="coiled-coil region" evidence="2">
    <location>
        <begin position="118"/>
        <end position="145"/>
    </location>
</feature>
<evidence type="ECO:0000256" key="1">
    <source>
        <dbReference type="PROSITE-ProRule" id="PRU00169"/>
    </source>
</evidence>
<proteinExistence type="predicted"/>
<dbReference type="InterPro" id="IPR001789">
    <property type="entry name" value="Sig_transdc_resp-reg_receiver"/>
</dbReference>
<comment type="caution">
    <text evidence="1">Lacks conserved residue(s) required for the propagation of feature annotation.</text>
</comment>
<dbReference type="AlphaFoldDB" id="A0A285IDK7"/>
<gene>
    <name evidence="4" type="ORF">SAMN06297280_1027</name>
</gene>
<dbReference type="InterPro" id="IPR019734">
    <property type="entry name" value="TPR_rpt"/>
</dbReference>
<keyword evidence="5" id="KW-1185">Reference proteome</keyword>
<dbReference type="EMBL" id="OBEB01000001">
    <property type="protein sequence ID" value="SNY46055.1"/>
    <property type="molecule type" value="Genomic_DNA"/>
</dbReference>
<dbReference type="SUPFAM" id="SSF48452">
    <property type="entry name" value="TPR-like"/>
    <property type="match status" value="1"/>
</dbReference>
<evidence type="ECO:0000313" key="5">
    <source>
        <dbReference type="Proteomes" id="UP000219353"/>
    </source>
</evidence>
<dbReference type="InterPro" id="IPR052048">
    <property type="entry name" value="ST_Response_Regulator"/>
</dbReference>